<evidence type="ECO:0000313" key="11">
    <source>
        <dbReference type="EMBL" id="ENN79519.1"/>
    </source>
</evidence>
<evidence type="ECO:0000256" key="4">
    <source>
        <dbReference type="ARBA" id="ARBA00022679"/>
    </source>
</evidence>
<dbReference type="GO" id="GO:0006024">
    <property type="term" value="P:glycosaminoglycan biosynthetic process"/>
    <property type="evidence" value="ECO:0007669"/>
    <property type="project" value="TreeGrafter"/>
</dbReference>
<dbReference type="OMA" id="HVYRWHD"/>
<dbReference type="Pfam" id="PF01762">
    <property type="entry name" value="Galactosyl_T"/>
    <property type="match status" value="1"/>
</dbReference>
<dbReference type="EMBL" id="KB740686">
    <property type="protein sequence ID" value="ENN79519.1"/>
    <property type="molecule type" value="Genomic_DNA"/>
</dbReference>
<dbReference type="InterPro" id="IPR002659">
    <property type="entry name" value="Glyco_trans_31"/>
</dbReference>
<dbReference type="Proteomes" id="UP000030742">
    <property type="component" value="Unassembled WGS sequence"/>
</dbReference>
<keyword evidence="4" id="KW-0808">Transferase</keyword>
<dbReference type="Proteomes" id="UP000019118">
    <property type="component" value="Unassembled WGS sequence"/>
</dbReference>
<comment type="similarity">
    <text evidence="2 10">Belongs to the glycosyltransferase 31 family.</text>
</comment>
<protein>
    <recommendedName>
        <fullName evidence="10">Hexosyltransferase</fullName>
        <ecNumber evidence="10">2.4.1.-</ecNumber>
    </recommendedName>
</protein>
<evidence type="ECO:0000256" key="7">
    <source>
        <dbReference type="ARBA" id="ARBA00022989"/>
    </source>
</evidence>
<evidence type="ECO:0000256" key="9">
    <source>
        <dbReference type="ARBA" id="ARBA00023136"/>
    </source>
</evidence>
<organism evidence="11">
    <name type="scientific">Dendroctonus ponderosae</name>
    <name type="common">Mountain pine beetle</name>
    <dbReference type="NCBI Taxonomy" id="77166"/>
    <lineage>
        <taxon>Eukaryota</taxon>
        <taxon>Metazoa</taxon>
        <taxon>Ecdysozoa</taxon>
        <taxon>Arthropoda</taxon>
        <taxon>Hexapoda</taxon>
        <taxon>Insecta</taxon>
        <taxon>Pterygota</taxon>
        <taxon>Neoptera</taxon>
        <taxon>Endopterygota</taxon>
        <taxon>Coleoptera</taxon>
        <taxon>Polyphaga</taxon>
        <taxon>Cucujiformia</taxon>
        <taxon>Curculionidae</taxon>
        <taxon>Scolytinae</taxon>
        <taxon>Dendroctonus</taxon>
    </lineage>
</organism>
<dbReference type="GO" id="GO:0000139">
    <property type="term" value="C:Golgi membrane"/>
    <property type="evidence" value="ECO:0007669"/>
    <property type="project" value="UniProtKB-SubCell"/>
</dbReference>
<dbReference type="EC" id="2.4.1.-" evidence="10"/>
<gene>
    <name evidence="13" type="primary">109534754</name>
    <name evidence="12" type="ORF">D910_10133</name>
    <name evidence="11" type="ORF">YQE_03982</name>
</gene>
<dbReference type="Gene3D" id="3.90.550.50">
    <property type="match status" value="1"/>
</dbReference>
<evidence type="ECO:0000256" key="5">
    <source>
        <dbReference type="ARBA" id="ARBA00022692"/>
    </source>
</evidence>
<dbReference type="EMBL" id="KB632335">
    <property type="protein sequence ID" value="ERL92825.1"/>
    <property type="molecule type" value="Genomic_DNA"/>
</dbReference>
<evidence type="ECO:0000313" key="15">
    <source>
        <dbReference type="Proteomes" id="UP000030742"/>
    </source>
</evidence>
<evidence type="ECO:0000256" key="2">
    <source>
        <dbReference type="ARBA" id="ARBA00008661"/>
    </source>
</evidence>
<keyword evidence="3 10" id="KW-0328">Glycosyltransferase</keyword>
<keyword evidence="6" id="KW-0735">Signal-anchor</keyword>
<dbReference type="HOGENOM" id="CLU_046589_0_0_1"/>
<evidence type="ECO:0000313" key="12">
    <source>
        <dbReference type="EMBL" id="ERL92825.1"/>
    </source>
</evidence>
<dbReference type="KEGG" id="dpa:109534754"/>
<dbReference type="PANTHER" id="PTHR11214">
    <property type="entry name" value="BETA-1,3-N-ACETYLGLUCOSAMINYLTRANSFERASE"/>
    <property type="match status" value="1"/>
</dbReference>
<dbReference type="OrthoDB" id="1158011at2759"/>
<sequence length="366" mass="42125">MRKLLEIKHYRCLLLALICFCLGCFLSLSLVSMEKPCVLETEDHEFNIMQNSKLKNPELIILVLSAYKNLERRNAARHSWMQVGRKAVTGNSYNFKPYFVIGSLGLTNDDILHLSSEQSRFADILILPIHDRYEKLAEKVLRMFQWLSEQLKYGLDFKYALKCDDDTFVNVPALLSAVQQMEKTLETSSFQTPPEKFNSFITTNVQCNDQSSGLHLANMSWYWGYFNGNAHVKAGGKWKESEWIACDKYVPYALGGGYILSKPLVSYIANNAANLRLFKAEDVSVGLWLAPITNIIRIHDVRMDSEWTTRGCKDHYLLTHKITPSDMRLMAGNFRATSKLCTKQSEVRRHYFYDWSIPPSRCCKPV</sequence>
<comment type="subcellular location">
    <subcellularLocation>
        <location evidence="1 10">Golgi apparatus membrane</location>
        <topology evidence="1 10">Single-pass type II membrane protein</topology>
    </subcellularLocation>
</comment>
<dbReference type="EnsemblMetazoa" id="XM_019900529.1">
    <property type="protein sequence ID" value="XP_019756088.1"/>
    <property type="gene ID" value="LOC109534754"/>
</dbReference>
<evidence type="ECO:0000313" key="14">
    <source>
        <dbReference type="Proteomes" id="UP000019118"/>
    </source>
</evidence>
<keyword evidence="14" id="KW-1185">Reference proteome</keyword>
<keyword evidence="9" id="KW-0472">Membrane</keyword>
<evidence type="ECO:0000256" key="8">
    <source>
        <dbReference type="ARBA" id="ARBA00023034"/>
    </source>
</evidence>
<feature type="non-terminal residue" evidence="11">
    <location>
        <position position="1"/>
    </location>
</feature>
<dbReference type="PANTHER" id="PTHR11214:SF3">
    <property type="entry name" value="BETA-1,3-GALACTOSYLTRANSFERASE 6"/>
    <property type="match status" value="1"/>
</dbReference>
<keyword evidence="7" id="KW-1133">Transmembrane helix</keyword>
<dbReference type="GO" id="GO:0047220">
    <property type="term" value="F:galactosylxylosylprotein 3-beta-galactosyltransferase activity"/>
    <property type="evidence" value="ECO:0007669"/>
    <property type="project" value="TreeGrafter"/>
</dbReference>
<dbReference type="AlphaFoldDB" id="N6TGJ1"/>
<keyword evidence="8 10" id="KW-0333">Golgi apparatus</keyword>
<evidence type="ECO:0000256" key="3">
    <source>
        <dbReference type="ARBA" id="ARBA00022676"/>
    </source>
</evidence>
<accession>N6TGJ1</accession>
<dbReference type="GO" id="GO:0006493">
    <property type="term" value="P:protein O-linked glycosylation"/>
    <property type="evidence" value="ECO:0007669"/>
    <property type="project" value="TreeGrafter"/>
</dbReference>
<evidence type="ECO:0000313" key="13">
    <source>
        <dbReference type="EnsemblMetazoa" id="XP_019756088.1"/>
    </source>
</evidence>
<name>N6TGJ1_DENPD</name>
<reference evidence="14 15" key="1">
    <citation type="journal article" date="2013" name="Genome Biol.">
        <title>Draft genome of the mountain pine beetle, Dendroctonus ponderosae Hopkins, a major forest pest.</title>
        <authorList>
            <person name="Keeling C.I."/>
            <person name="Yuen M.M."/>
            <person name="Liao N.Y."/>
            <person name="Docking T.R."/>
            <person name="Chan S.K."/>
            <person name="Taylor G.A."/>
            <person name="Palmquist D.L."/>
            <person name="Jackman S.D."/>
            <person name="Nguyen A."/>
            <person name="Li M."/>
            <person name="Henderson H."/>
            <person name="Janes J.K."/>
            <person name="Zhao Y."/>
            <person name="Pandoh P."/>
            <person name="Moore R."/>
            <person name="Sperling F.A."/>
            <person name="Huber D.P."/>
            <person name="Birol I."/>
            <person name="Jones S.J."/>
            <person name="Bohlmann J."/>
        </authorList>
    </citation>
    <scope>NUCLEOTIDE SEQUENCE</scope>
</reference>
<dbReference type="STRING" id="77166.N6TGJ1"/>
<evidence type="ECO:0000256" key="10">
    <source>
        <dbReference type="RuleBase" id="RU363063"/>
    </source>
</evidence>
<keyword evidence="5" id="KW-0812">Transmembrane</keyword>
<evidence type="ECO:0000256" key="6">
    <source>
        <dbReference type="ARBA" id="ARBA00022968"/>
    </source>
</evidence>
<evidence type="ECO:0000256" key="1">
    <source>
        <dbReference type="ARBA" id="ARBA00004323"/>
    </source>
</evidence>
<proteinExistence type="inferred from homology"/>
<reference evidence="13" key="2">
    <citation type="submission" date="2024-08" db="UniProtKB">
        <authorList>
            <consortium name="EnsemblMetazoa"/>
        </authorList>
    </citation>
    <scope>IDENTIFICATION</scope>
</reference>